<keyword evidence="2" id="KW-1185">Reference proteome</keyword>
<sequence length="94" mass="10079">MHSGENIEEHAAKSDFGLQDGCSGGITDILWGSGVTWMAVMSRDGTKEDGMSLCLQTTVGCLSGKLKMEIGKGFGEVCLDLQKKPYVKMDISAF</sequence>
<dbReference type="EMBL" id="JASPKY010000027">
    <property type="protein sequence ID" value="KAK9751577.1"/>
    <property type="molecule type" value="Genomic_DNA"/>
</dbReference>
<evidence type="ECO:0000313" key="1">
    <source>
        <dbReference type="EMBL" id="KAK9751577.1"/>
    </source>
</evidence>
<accession>A0AAW1MZ18</accession>
<dbReference type="AlphaFoldDB" id="A0AAW1MZ18"/>
<gene>
    <name evidence="1" type="ORF">QE152_g4976</name>
</gene>
<proteinExistence type="predicted"/>
<comment type="caution">
    <text evidence="1">The sequence shown here is derived from an EMBL/GenBank/DDBJ whole genome shotgun (WGS) entry which is preliminary data.</text>
</comment>
<organism evidence="1 2">
    <name type="scientific">Popillia japonica</name>
    <name type="common">Japanese beetle</name>
    <dbReference type="NCBI Taxonomy" id="7064"/>
    <lineage>
        <taxon>Eukaryota</taxon>
        <taxon>Metazoa</taxon>
        <taxon>Ecdysozoa</taxon>
        <taxon>Arthropoda</taxon>
        <taxon>Hexapoda</taxon>
        <taxon>Insecta</taxon>
        <taxon>Pterygota</taxon>
        <taxon>Neoptera</taxon>
        <taxon>Endopterygota</taxon>
        <taxon>Coleoptera</taxon>
        <taxon>Polyphaga</taxon>
        <taxon>Scarabaeiformia</taxon>
        <taxon>Scarabaeidae</taxon>
        <taxon>Rutelinae</taxon>
        <taxon>Popillia</taxon>
    </lineage>
</organism>
<name>A0AAW1MZ18_POPJA</name>
<reference evidence="1 2" key="1">
    <citation type="journal article" date="2024" name="BMC Genomics">
        <title>De novo assembly and annotation of Popillia japonica's genome with initial clues to its potential as an invasive pest.</title>
        <authorList>
            <person name="Cucini C."/>
            <person name="Boschi S."/>
            <person name="Funari R."/>
            <person name="Cardaioli E."/>
            <person name="Iannotti N."/>
            <person name="Marturano G."/>
            <person name="Paoli F."/>
            <person name="Bruttini M."/>
            <person name="Carapelli A."/>
            <person name="Frati F."/>
            <person name="Nardi F."/>
        </authorList>
    </citation>
    <scope>NUCLEOTIDE SEQUENCE [LARGE SCALE GENOMIC DNA]</scope>
    <source>
        <strain evidence="1">DMR45628</strain>
    </source>
</reference>
<dbReference type="Proteomes" id="UP001458880">
    <property type="component" value="Unassembled WGS sequence"/>
</dbReference>
<protein>
    <submittedName>
        <fullName evidence="1">Uncharacterized protein</fullName>
    </submittedName>
</protein>
<evidence type="ECO:0000313" key="2">
    <source>
        <dbReference type="Proteomes" id="UP001458880"/>
    </source>
</evidence>